<evidence type="ECO:0000256" key="7">
    <source>
        <dbReference type="ARBA" id="ARBA00022490"/>
    </source>
</evidence>
<comment type="subunit">
    <text evidence="5 16">Homodimer.</text>
</comment>
<dbReference type="UniPathway" id="UPA00241">
    <property type="reaction ID" value="UER00352"/>
</dbReference>
<evidence type="ECO:0000256" key="16">
    <source>
        <dbReference type="HAMAP-Rule" id="MF_01274"/>
    </source>
</evidence>
<dbReference type="PANTHER" id="PTHR34265:SF1">
    <property type="entry name" value="TYPE III PANTOTHENATE KINASE"/>
    <property type="match status" value="1"/>
</dbReference>
<keyword evidence="18" id="KW-1185">Reference proteome</keyword>
<evidence type="ECO:0000256" key="6">
    <source>
        <dbReference type="ARBA" id="ARBA00012102"/>
    </source>
</evidence>
<comment type="pathway">
    <text evidence="4 16">Cofactor biosynthesis; coenzyme A biosynthesis; CoA from (R)-pantothenate: step 1/5.</text>
</comment>
<protein>
    <recommendedName>
        <fullName evidence="15 16">Type III pantothenate kinase</fullName>
        <ecNumber evidence="6 16">2.7.1.33</ecNumber>
    </recommendedName>
    <alternativeName>
        <fullName evidence="16">PanK-III</fullName>
    </alternativeName>
    <alternativeName>
        <fullName evidence="16">Pantothenic acid kinase</fullName>
    </alternativeName>
</protein>
<accession>A0A6M4GR22</accession>
<evidence type="ECO:0000256" key="3">
    <source>
        <dbReference type="ARBA" id="ARBA00004496"/>
    </source>
</evidence>
<dbReference type="GO" id="GO:0005524">
    <property type="term" value="F:ATP binding"/>
    <property type="evidence" value="ECO:0007669"/>
    <property type="project" value="UniProtKB-UniRule"/>
</dbReference>
<dbReference type="PANTHER" id="PTHR34265">
    <property type="entry name" value="TYPE III PANTOTHENATE KINASE"/>
    <property type="match status" value="1"/>
</dbReference>
<dbReference type="GO" id="GO:0004594">
    <property type="term" value="F:pantothenate kinase activity"/>
    <property type="evidence" value="ECO:0007669"/>
    <property type="project" value="UniProtKB-UniRule"/>
</dbReference>
<feature type="binding site" evidence="16">
    <location>
        <begin position="102"/>
        <end position="105"/>
    </location>
    <ligand>
        <name>substrate</name>
    </ligand>
</feature>
<evidence type="ECO:0000256" key="11">
    <source>
        <dbReference type="ARBA" id="ARBA00022840"/>
    </source>
</evidence>
<dbReference type="EC" id="2.7.1.33" evidence="6 16"/>
<evidence type="ECO:0000256" key="8">
    <source>
        <dbReference type="ARBA" id="ARBA00022679"/>
    </source>
</evidence>
<keyword evidence="12 16" id="KW-0630">Potassium</keyword>
<feature type="active site" description="Proton acceptor" evidence="16">
    <location>
        <position position="104"/>
    </location>
</feature>
<evidence type="ECO:0000256" key="13">
    <source>
        <dbReference type="ARBA" id="ARBA00022993"/>
    </source>
</evidence>
<keyword evidence="7 16" id="KW-0963">Cytoplasm</keyword>
<dbReference type="Proteomes" id="UP000501534">
    <property type="component" value="Chromosome"/>
</dbReference>
<dbReference type="RefSeq" id="WP_171089409.1">
    <property type="nucleotide sequence ID" value="NZ_CP053069.1"/>
</dbReference>
<evidence type="ECO:0000256" key="9">
    <source>
        <dbReference type="ARBA" id="ARBA00022741"/>
    </source>
</evidence>
<evidence type="ECO:0000256" key="1">
    <source>
        <dbReference type="ARBA" id="ARBA00001206"/>
    </source>
</evidence>
<proteinExistence type="inferred from homology"/>
<evidence type="ECO:0000313" key="17">
    <source>
        <dbReference type="EMBL" id="QJR09582.1"/>
    </source>
</evidence>
<evidence type="ECO:0000256" key="4">
    <source>
        <dbReference type="ARBA" id="ARBA00005225"/>
    </source>
</evidence>
<comment type="function">
    <text evidence="16">Catalyzes the phosphorylation of pantothenate (Pan), the first step in CoA biosynthesis.</text>
</comment>
<evidence type="ECO:0000256" key="5">
    <source>
        <dbReference type="ARBA" id="ARBA00011738"/>
    </source>
</evidence>
<dbReference type="AlphaFoldDB" id="A0A6M4GR22"/>
<dbReference type="NCBIfam" id="TIGR00671">
    <property type="entry name" value="baf"/>
    <property type="match status" value="1"/>
</dbReference>
<comment type="cofactor">
    <cofactor evidence="2">
        <name>K(+)</name>
        <dbReference type="ChEBI" id="CHEBI:29103"/>
    </cofactor>
</comment>
<evidence type="ECO:0000256" key="14">
    <source>
        <dbReference type="ARBA" id="ARBA00038036"/>
    </source>
</evidence>
<keyword evidence="8 16" id="KW-0808">Transferase</keyword>
<keyword evidence="10 16" id="KW-0418">Kinase</keyword>
<dbReference type="InterPro" id="IPR004619">
    <property type="entry name" value="Type_III_PanK"/>
</dbReference>
<dbReference type="KEGG" id="uru:DSM104443_00631"/>
<feature type="binding site" evidence="16">
    <location>
        <begin position="11"/>
        <end position="18"/>
    </location>
    <ligand>
        <name>ATP</name>
        <dbReference type="ChEBI" id="CHEBI:30616"/>
    </ligand>
</feature>
<name>A0A6M4GR22_9PROT</name>
<reference evidence="17 18" key="1">
    <citation type="submission" date="2020-04" db="EMBL/GenBank/DDBJ databases">
        <title>Usitatibacter rugosus gen. nov., sp. nov. and Usitatibacter palustris sp. nov., novel members of Usitatibacteraceae fam. nov. within the order Nitrosomonadales isolated from soil.</title>
        <authorList>
            <person name="Huber K.J."/>
            <person name="Neumann-Schaal M."/>
            <person name="Geppert A."/>
            <person name="Luckner M."/>
            <person name="Wanner G."/>
            <person name="Overmann J."/>
        </authorList>
    </citation>
    <scope>NUCLEOTIDE SEQUENCE [LARGE SCALE GENOMIC DNA]</scope>
    <source>
        <strain evidence="17 18">0125_3</strain>
    </source>
</reference>
<evidence type="ECO:0000256" key="15">
    <source>
        <dbReference type="ARBA" id="ARBA00040883"/>
    </source>
</evidence>
<comment type="cofactor">
    <cofactor evidence="16">
        <name>NH4(+)</name>
        <dbReference type="ChEBI" id="CHEBI:28938"/>
    </cofactor>
    <cofactor evidence="16">
        <name>K(+)</name>
        <dbReference type="ChEBI" id="CHEBI:29103"/>
    </cofactor>
    <text evidence="16">A monovalent cation. Ammonium or potassium.</text>
</comment>
<feature type="binding site" evidence="16">
    <location>
        <position position="127"/>
    </location>
    <ligand>
        <name>ATP</name>
        <dbReference type="ChEBI" id="CHEBI:30616"/>
    </ligand>
</feature>
<dbReference type="HAMAP" id="MF_01274">
    <property type="entry name" value="Pantothen_kinase_3"/>
    <property type="match status" value="1"/>
</dbReference>
<gene>
    <name evidence="16 17" type="primary">coaX</name>
    <name evidence="17" type="ORF">DSM104443_00631</name>
</gene>
<dbReference type="Pfam" id="PF03309">
    <property type="entry name" value="Pan_kinase"/>
    <property type="match status" value="1"/>
</dbReference>
<dbReference type="CDD" id="cd24015">
    <property type="entry name" value="ASKHA_NBD_PanK-III"/>
    <property type="match status" value="1"/>
</dbReference>
<dbReference type="SUPFAM" id="SSF53067">
    <property type="entry name" value="Actin-like ATPase domain"/>
    <property type="match status" value="2"/>
</dbReference>
<dbReference type="EMBL" id="CP053069">
    <property type="protein sequence ID" value="QJR09582.1"/>
    <property type="molecule type" value="Genomic_DNA"/>
</dbReference>
<evidence type="ECO:0000313" key="18">
    <source>
        <dbReference type="Proteomes" id="UP000501534"/>
    </source>
</evidence>
<keyword evidence="9 16" id="KW-0547">Nucleotide-binding</keyword>
<organism evidence="17 18">
    <name type="scientific">Usitatibacter rugosus</name>
    <dbReference type="NCBI Taxonomy" id="2732067"/>
    <lineage>
        <taxon>Bacteria</taxon>
        <taxon>Pseudomonadati</taxon>
        <taxon>Pseudomonadota</taxon>
        <taxon>Betaproteobacteria</taxon>
        <taxon>Nitrosomonadales</taxon>
        <taxon>Usitatibacteraceae</taxon>
        <taxon>Usitatibacter</taxon>
    </lineage>
</organism>
<comment type="catalytic activity">
    <reaction evidence="1 16">
        <text>(R)-pantothenate + ATP = (R)-4'-phosphopantothenate + ADP + H(+)</text>
        <dbReference type="Rhea" id="RHEA:16373"/>
        <dbReference type="ChEBI" id="CHEBI:10986"/>
        <dbReference type="ChEBI" id="CHEBI:15378"/>
        <dbReference type="ChEBI" id="CHEBI:29032"/>
        <dbReference type="ChEBI" id="CHEBI:30616"/>
        <dbReference type="ChEBI" id="CHEBI:456216"/>
        <dbReference type="EC" id="2.7.1.33"/>
    </reaction>
</comment>
<dbReference type="GO" id="GO:0005737">
    <property type="term" value="C:cytoplasm"/>
    <property type="evidence" value="ECO:0007669"/>
    <property type="project" value="UniProtKB-SubCell"/>
</dbReference>
<comment type="caution">
    <text evidence="16">Lacks conserved residue(s) required for the propagation of feature annotation.</text>
</comment>
<dbReference type="InterPro" id="IPR043129">
    <property type="entry name" value="ATPase_NBD"/>
</dbReference>
<evidence type="ECO:0000256" key="10">
    <source>
        <dbReference type="ARBA" id="ARBA00022777"/>
    </source>
</evidence>
<evidence type="ECO:0000256" key="12">
    <source>
        <dbReference type="ARBA" id="ARBA00022958"/>
    </source>
</evidence>
<sequence length="246" mass="25181">MSTEIPILAIDAGNTRIKWGLHEGGHWRARGVLPTADAPNIGLQWIAAPTGTSAVASNVAGPAVAEHLANAAAERGIDLQIIVTPASQLGVTNGYRNPGQLGTDRWAALVAAHRAMPGDKLVVNVGTALTIDALAGDGRFLGGLIVPGPALMRRSLDHGTAALRLVDGMFEPFPSSTPNAITTGAIQACVGAIERVRGDMVAQGVPPMGLLLSGGGALEIAAHLPMPATFNENLVLDGLVAMALPR</sequence>
<comment type="subcellular location">
    <subcellularLocation>
        <location evidence="3 16">Cytoplasm</location>
    </subcellularLocation>
</comment>
<comment type="similarity">
    <text evidence="14 16">Belongs to the type III pantothenate kinase family.</text>
</comment>
<keyword evidence="13 16" id="KW-0173">Coenzyme A biosynthesis</keyword>
<feature type="binding site" evidence="16">
    <location>
        <position position="177"/>
    </location>
    <ligand>
        <name>substrate</name>
    </ligand>
</feature>
<evidence type="ECO:0000256" key="2">
    <source>
        <dbReference type="ARBA" id="ARBA00001958"/>
    </source>
</evidence>
<keyword evidence="11 16" id="KW-0067">ATP-binding</keyword>
<feature type="binding site" evidence="16">
    <location>
        <position position="95"/>
    </location>
    <ligand>
        <name>substrate</name>
    </ligand>
</feature>
<dbReference type="GO" id="GO:0015937">
    <property type="term" value="P:coenzyme A biosynthetic process"/>
    <property type="evidence" value="ECO:0007669"/>
    <property type="project" value="UniProtKB-UniRule"/>
</dbReference>
<dbReference type="Gene3D" id="3.30.420.40">
    <property type="match status" value="2"/>
</dbReference>